<dbReference type="Gene3D" id="4.10.60.10">
    <property type="entry name" value="Zinc finger, CCHC-type"/>
    <property type="match status" value="1"/>
</dbReference>
<feature type="compositionally biased region" description="Basic and acidic residues" evidence="2">
    <location>
        <begin position="55"/>
        <end position="65"/>
    </location>
</feature>
<gene>
    <name evidence="3" type="ORF">GQ55_6G128300</name>
</gene>
<dbReference type="InterPro" id="IPR036875">
    <property type="entry name" value="Znf_CCHC_sf"/>
</dbReference>
<feature type="coiled-coil region" evidence="1">
    <location>
        <begin position="165"/>
        <end position="213"/>
    </location>
</feature>
<reference evidence="3 4" key="1">
    <citation type="submission" date="2018-04" db="EMBL/GenBank/DDBJ databases">
        <title>WGS assembly of Panicum hallii var. hallii HAL2.</title>
        <authorList>
            <person name="Lovell J."/>
            <person name="Jenkins J."/>
            <person name="Lowry D."/>
            <person name="Mamidi S."/>
            <person name="Sreedasyam A."/>
            <person name="Weng X."/>
            <person name="Barry K."/>
            <person name="Bonette J."/>
            <person name="Campitelli B."/>
            <person name="Daum C."/>
            <person name="Gordon S."/>
            <person name="Gould B."/>
            <person name="Lipzen A."/>
            <person name="MacQueen A."/>
            <person name="Palacio-Mejia J."/>
            <person name="Plott C."/>
            <person name="Shakirov E."/>
            <person name="Shu S."/>
            <person name="Yoshinaga Y."/>
            <person name="Zane M."/>
            <person name="Rokhsar D."/>
            <person name="Grimwood J."/>
            <person name="Schmutz J."/>
            <person name="Juenger T."/>
        </authorList>
    </citation>
    <scope>NUCLEOTIDE SEQUENCE [LARGE SCALE GENOMIC DNA]</scope>
    <source>
        <strain evidence="4">cv. HAL2</strain>
    </source>
</reference>
<feature type="coiled-coil region" evidence="1">
    <location>
        <begin position="242"/>
        <end position="276"/>
    </location>
</feature>
<dbReference type="GO" id="GO:0003676">
    <property type="term" value="F:nucleic acid binding"/>
    <property type="evidence" value="ECO:0007669"/>
    <property type="project" value="InterPro"/>
</dbReference>
<dbReference type="AlphaFoldDB" id="A0A2T7D644"/>
<dbReference type="GO" id="GO:0008270">
    <property type="term" value="F:zinc ion binding"/>
    <property type="evidence" value="ECO:0007669"/>
    <property type="project" value="InterPro"/>
</dbReference>
<sequence length="290" mass="33777">MTFFIKNFRRILRKSNFRNFGKNNYESRRRSSKPCFGCKKIVHFIADCPEEKKKNKDTKESSFKRDKPRYRKHASEAHLGQEWDSNEESNSDNEDVATMVFKTSSSYQPILFEDLTDDEDQGPILCLMAKNMKVTSRNSSDDKLDEKYKIASLIKQYGKKAATKMMKLIMKLDDLDETLESQEELFRLEREKSEAFEKILTNERKENKRLEDSLKTKDSILLEVEESFTSEKRKVNDLIKKLSLVEDTHANLRSDNEKLQESLTSLQAIHTALEVEVNTLLQSSSKACES</sequence>
<proteinExistence type="predicted"/>
<evidence type="ECO:0008006" key="5">
    <source>
        <dbReference type="Google" id="ProtNLM"/>
    </source>
</evidence>
<dbReference type="Proteomes" id="UP000244336">
    <property type="component" value="Chromosome 6"/>
</dbReference>
<dbReference type="EMBL" id="CM009754">
    <property type="protein sequence ID" value="PUZ51010.1"/>
    <property type="molecule type" value="Genomic_DNA"/>
</dbReference>
<accession>A0A2T7D644</accession>
<keyword evidence="4" id="KW-1185">Reference proteome</keyword>
<protein>
    <recommendedName>
        <fullName evidence="5">CCHC-type domain-containing protein</fullName>
    </recommendedName>
</protein>
<dbReference type="OrthoDB" id="10589919at2759"/>
<feature type="region of interest" description="Disordered" evidence="2">
    <location>
        <begin position="55"/>
        <end position="92"/>
    </location>
</feature>
<dbReference type="STRING" id="1504633.A0A2T7D644"/>
<organism evidence="3 4">
    <name type="scientific">Panicum hallii var. hallii</name>
    <dbReference type="NCBI Taxonomy" id="1504633"/>
    <lineage>
        <taxon>Eukaryota</taxon>
        <taxon>Viridiplantae</taxon>
        <taxon>Streptophyta</taxon>
        <taxon>Embryophyta</taxon>
        <taxon>Tracheophyta</taxon>
        <taxon>Spermatophyta</taxon>
        <taxon>Magnoliopsida</taxon>
        <taxon>Liliopsida</taxon>
        <taxon>Poales</taxon>
        <taxon>Poaceae</taxon>
        <taxon>PACMAD clade</taxon>
        <taxon>Panicoideae</taxon>
        <taxon>Panicodae</taxon>
        <taxon>Paniceae</taxon>
        <taxon>Panicinae</taxon>
        <taxon>Panicum</taxon>
        <taxon>Panicum sect. Panicum</taxon>
    </lineage>
</organism>
<dbReference type="Gramene" id="PUZ51010">
    <property type="protein sequence ID" value="PUZ51010"/>
    <property type="gene ID" value="GQ55_6G128300"/>
</dbReference>
<dbReference type="SUPFAM" id="SSF57756">
    <property type="entry name" value="Retrovirus zinc finger-like domains"/>
    <property type="match status" value="1"/>
</dbReference>
<keyword evidence="1" id="KW-0175">Coiled coil</keyword>
<evidence type="ECO:0000313" key="4">
    <source>
        <dbReference type="Proteomes" id="UP000244336"/>
    </source>
</evidence>
<evidence type="ECO:0000256" key="1">
    <source>
        <dbReference type="SAM" id="Coils"/>
    </source>
</evidence>
<evidence type="ECO:0000313" key="3">
    <source>
        <dbReference type="EMBL" id="PUZ51010.1"/>
    </source>
</evidence>
<name>A0A2T7D644_9POAL</name>
<evidence type="ECO:0000256" key="2">
    <source>
        <dbReference type="SAM" id="MobiDB-lite"/>
    </source>
</evidence>